<dbReference type="RefSeq" id="WP_168145148.1">
    <property type="nucleotide sequence ID" value="NZ_CP038799.1"/>
</dbReference>
<dbReference type="InterPro" id="IPR036291">
    <property type="entry name" value="NAD(P)-bd_dom_sf"/>
</dbReference>
<accession>A0A6H0SBY6</accession>
<comment type="similarity">
    <text evidence="2">Belongs to the NAD(P)-dependent epimerase/dehydratase family. Dihydroflavonol-4-reductase subfamily.</text>
</comment>
<dbReference type="AlphaFoldDB" id="A0A6H0SBY6"/>
<dbReference type="SUPFAM" id="SSF51735">
    <property type="entry name" value="NAD(P)-binding Rossmann-fold domains"/>
    <property type="match status" value="1"/>
</dbReference>
<dbReference type="Proteomes" id="UP000501849">
    <property type="component" value="Chromosome"/>
</dbReference>
<evidence type="ECO:0000256" key="2">
    <source>
        <dbReference type="ARBA" id="ARBA00023445"/>
    </source>
</evidence>
<reference evidence="4 5" key="1">
    <citation type="submission" date="2019-04" db="EMBL/GenBank/DDBJ databases">
        <title>Draft, Whole-Genome Sequence of the Anthracene-degrading Mycobacterium frederiksbergense LB501T, Isolated from a Polycyclic Aromatic Hydrocarbon (PAH)-Contaminated Soil.</title>
        <authorList>
            <person name="Augelletti F."/>
        </authorList>
    </citation>
    <scope>NUCLEOTIDE SEQUENCE [LARGE SCALE GENOMIC DNA]</scope>
    <source>
        <strain evidence="4 5">LB 501T</strain>
    </source>
</reference>
<dbReference type="CDD" id="cd05227">
    <property type="entry name" value="AR_SDR_e"/>
    <property type="match status" value="1"/>
</dbReference>
<dbReference type="Gene3D" id="3.40.50.720">
    <property type="entry name" value="NAD(P)-binding Rossmann-like Domain"/>
    <property type="match status" value="1"/>
</dbReference>
<feature type="domain" description="NAD-dependent epimerase/dehydratase" evidence="3">
    <location>
        <begin position="8"/>
        <end position="244"/>
    </location>
</feature>
<dbReference type="EMBL" id="CP038799">
    <property type="protein sequence ID" value="QIV84834.1"/>
    <property type="molecule type" value="Genomic_DNA"/>
</dbReference>
<gene>
    <name evidence="4" type="ORF">EXE63_31095</name>
</gene>
<protein>
    <submittedName>
        <fullName evidence="4">Aldehyde reductase</fullName>
    </submittedName>
</protein>
<dbReference type="InterPro" id="IPR001509">
    <property type="entry name" value="Epimerase_deHydtase"/>
</dbReference>
<evidence type="ECO:0000256" key="1">
    <source>
        <dbReference type="ARBA" id="ARBA00023002"/>
    </source>
</evidence>
<organism evidence="4 5">
    <name type="scientific">Mycolicibacterium frederiksbergense</name>
    <dbReference type="NCBI Taxonomy" id="117567"/>
    <lineage>
        <taxon>Bacteria</taxon>
        <taxon>Bacillati</taxon>
        <taxon>Actinomycetota</taxon>
        <taxon>Actinomycetes</taxon>
        <taxon>Mycobacteriales</taxon>
        <taxon>Mycobacteriaceae</taxon>
        <taxon>Mycolicibacterium</taxon>
    </lineage>
</organism>
<keyword evidence="1" id="KW-0560">Oxidoreductase</keyword>
<dbReference type="PANTHER" id="PTHR10366">
    <property type="entry name" value="NAD DEPENDENT EPIMERASE/DEHYDRATASE"/>
    <property type="match status" value="1"/>
</dbReference>
<dbReference type="KEGG" id="mfre:EXE63_31095"/>
<dbReference type="PANTHER" id="PTHR10366:SF564">
    <property type="entry name" value="STEROL-4-ALPHA-CARBOXYLATE 3-DEHYDROGENASE, DECARBOXYLATING"/>
    <property type="match status" value="1"/>
</dbReference>
<evidence type="ECO:0000313" key="4">
    <source>
        <dbReference type="EMBL" id="QIV84834.1"/>
    </source>
</evidence>
<dbReference type="InterPro" id="IPR050425">
    <property type="entry name" value="NAD(P)_dehydrat-like"/>
</dbReference>
<evidence type="ECO:0000259" key="3">
    <source>
        <dbReference type="Pfam" id="PF01370"/>
    </source>
</evidence>
<dbReference type="Pfam" id="PF01370">
    <property type="entry name" value="Epimerase"/>
    <property type="match status" value="1"/>
</dbReference>
<proteinExistence type="inferred from homology"/>
<sequence length="339" mass="35184">MADDTSPVLVTGGSGFLAAHTILQLLEAGHRVRATVRSAGRRDELTEALVGAGADVAPLSFVIADLSADDGWDEAVSGTEYVLHMASPFPPRQPDDPEELIGPARDGTLRVLHAAARHGVRRVVLTSSFAAVGYSPKPSGAPYDESDWTDPAQDNSPYVLSKTLAERAAWEFAAEHPGAPELTVINPVGVFGPALGSNLSSSVGIIAMLLSGRPSPLPRASFTVVDVRDVADLHIRAMSSPVAAGQRYLAAAGAAMTLPEIAATLRERLGEDAAGVPVEVASDDEVRAAATERPELEVFAGLLGTPKQISAAKAVAQLGWQPRPAADAVTATAASLLSR</sequence>
<dbReference type="GO" id="GO:0016616">
    <property type="term" value="F:oxidoreductase activity, acting on the CH-OH group of donors, NAD or NADP as acceptor"/>
    <property type="evidence" value="ECO:0007669"/>
    <property type="project" value="TreeGrafter"/>
</dbReference>
<dbReference type="FunFam" id="3.40.50.720:FF:000336">
    <property type="entry name" value="Aldehyde reductase"/>
    <property type="match status" value="1"/>
</dbReference>
<name>A0A6H0SBY6_9MYCO</name>
<keyword evidence="5" id="KW-1185">Reference proteome</keyword>
<evidence type="ECO:0000313" key="5">
    <source>
        <dbReference type="Proteomes" id="UP000501849"/>
    </source>
</evidence>